<evidence type="ECO:0000259" key="6">
    <source>
        <dbReference type="PROSITE" id="PS50016"/>
    </source>
</evidence>
<name>A0A2Z7CBB1_9LAMI</name>
<dbReference type="InterPro" id="IPR019787">
    <property type="entry name" value="Znf_PHD-finger"/>
</dbReference>
<keyword evidence="9" id="KW-1185">Reference proteome</keyword>
<dbReference type="PROSITE" id="PS50172">
    <property type="entry name" value="BRCT"/>
    <property type="match status" value="2"/>
</dbReference>
<dbReference type="InterPro" id="IPR044254">
    <property type="entry name" value="At4g02110-like"/>
</dbReference>
<dbReference type="InterPro" id="IPR001965">
    <property type="entry name" value="Znf_PHD"/>
</dbReference>
<evidence type="ECO:0000259" key="7">
    <source>
        <dbReference type="PROSITE" id="PS50172"/>
    </source>
</evidence>
<dbReference type="CDD" id="cd17738">
    <property type="entry name" value="BRCT_TopBP1_rpt7"/>
    <property type="match status" value="1"/>
</dbReference>
<feature type="domain" description="PHD-type" evidence="6">
    <location>
        <begin position="1092"/>
        <end position="1148"/>
    </location>
</feature>
<evidence type="ECO:0000256" key="5">
    <source>
        <dbReference type="SAM" id="MobiDB-lite"/>
    </source>
</evidence>
<dbReference type="InterPro" id="IPR001357">
    <property type="entry name" value="BRCT_dom"/>
</dbReference>
<keyword evidence="2 4" id="KW-0863">Zinc-finger</keyword>
<dbReference type="SUPFAM" id="SSF52113">
    <property type="entry name" value="BRCT domain"/>
    <property type="match status" value="3"/>
</dbReference>
<reference evidence="8 9" key="1">
    <citation type="journal article" date="2015" name="Proc. Natl. Acad. Sci. U.S.A.">
        <title>The resurrection genome of Boea hygrometrica: A blueprint for survival of dehydration.</title>
        <authorList>
            <person name="Xiao L."/>
            <person name="Yang G."/>
            <person name="Zhang L."/>
            <person name="Yang X."/>
            <person name="Zhao S."/>
            <person name="Ji Z."/>
            <person name="Zhou Q."/>
            <person name="Hu M."/>
            <person name="Wang Y."/>
            <person name="Chen M."/>
            <person name="Xu Y."/>
            <person name="Jin H."/>
            <person name="Xiao X."/>
            <person name="Hu G."/>
            <person name="Bao F."/>
            <person name="Hu Y."/>
            <person name="Wan P."/>
            <person name="Li L."/>
            <person name="Deng X."/>
            <person name="Kuang T."/>
            <person name="Xiang C."/>
            <person name="Zhu J.K."/>
            <person name="Oliver M.J."/>
            <person name="He Y."/>
        </authorList>
    </citation>
    <scope>NUCLEOTIDE SEQUENCE [LARGE SCALE GENOMIC DNA]</scope>
    <source>
        <strain evidence="9">cv. XS01</strain>
    </source>
</reference>
<dbReference type="Gene3D" id="3.30.40.10">
    <property type="entry name" value="Zinc/RING finger domain, C3HC4 (zinc finger)"/>
    <property type="match status" value="1"/>
</dbReference>
<dbReference type="Pfam" id="PF00533">
    <property type="entry name" value="BRCT"/>
    <property type="match status" value="1"/>
</dbReference>
<dbReference type="GO" id="GO:0008270">
    <property type="term" value="F:zinc ion binding"/>
    <property type="evidence" value="ECO:0007669"/>
    <property type="project" value="UniProtKB-KW"/>
</dbReference>
<dbReference type="AlphaFoldDB" id="A0A2Z7CBB1"/>
<dbReference type="SMART" id="SM00292">
    <property type="entry name" value="BRCT"/>
    <property type="match status" value="3"/>
</dbReference>
<evidence type="ECO:0000256" key="4">
    <source>
        <dbReference type="PROSITE-ProRule" id="PRU00146"/>
    </source>
</evidence>
<dbReference type="SMART" id="SM00249">
    <property type="entry name" value="PHD"/>
    <property type="match status" value="1"/>
</dbReference>
<gene>
    <name evidence="8" type="ORF">F511_26437</name>
</gene>
<feature type="region of interest" description="Disordered" evidence="5">
    <location>
        <begin position="305"/>
        <end position="340"/>
    </location>
</feature>
<feature type="domain" description="BRCT" evidence="7">
    <location>
        <begin position="12"/>
        <end position="168"/>
    </location>
</feature>
<evidence type="ECO:0000256" key="3">
    <source>
        <dbReference type="ARBA" id="ARBA00022833"/>
    </source>
</evidence>
<dbReference type="Proteomes" id="UP000250235">
    <property type="component" value="Unassembled WGS sequence"/>
</dbReference>
<dbReference type="PROSITE" id="PS50016">
    <property type="entry name" value="ZF_PHD_2"/>
    <property type="match status" value="1"/>
</dbReference>
<dbReference type="InterPro" id="IPR011011">
    <property type="entry name" value="Znf_FYVE_PHD"/>
</dbReference>
<evidence type="ECO:0000313" key="8">
    <source>
        <dbReference type="EMBL" id="KZV44158.1"/>
    </source>
</evidence>
<evidence type="ECO:0000256" key="2">
    <source>
        <dbReference type="ARBA" id="ARBA00022771"/>
    </source>
</evidence>
<dbReference type="PANTHER" id="PTHR47181">
    <property type="entry name" value="BRCA1 C TERMINUS DOMAIN CONTAINING PROTEIN, EXPRESSED"/>
    <property type="match status" value="1"/>
</dbReference>
<dbReference type="EMBL" id="KQ997528">
    <property type="protein sequence ID" value="KZV44158.1"/>
    <property type="molecule type" value="Genomic_DNA"/>
</dbReference>
<dbReference type="OrthoDB" id="1935339at2759"/>
<keyword evidence="1" id="KW-0479">Metal-binding</keyword>
<dbReference type="InterPro" id="IPR013083">
    <property type="entry name" value="Znf_RING/FYVE/PHD"/>
</dbReference>
<dbReference type="Gene3D" id="3.40.50.10190">
    <property type="entry name" value="BRCT domain"/>
    <property type="match status" value="4"/>
</dbReference>
<feature type="compositionally biased region" description="Basic and acidic residues" evidence="5">
    <location>
        <begin position="307"/>
        <end position="316"/>
    </location>
</feature>
<keyword evidence="3" id="KW-0862">Zinc</keyword>
<dbReference type="PANTHER" id="PTHR47181:SF2">
    <property type="entry name" value="BRCA1 C TERMINUS DOMAIN CONTAINING PROTEIN, EXPRESSED"/>
    <property type="match status" value="1"/>
</dbReference>
<organism evidence="8 9">
    <name type="scientific">Dorcoceras hygrometricum</name>
    <dbReference type="NCBI Taxonomy" id="472368"/>
    <lineage>
        <taxon>Eukaryota</taxon>
        <taxon>Viridiplantae</taxon>
        <taxon>Streptophyta</taxon>
        <taxon>Embryophyta</taxon>
        <taxon>Tracheophyta</taxon>
        <taxon>Spermatophyta</taxon>
        <taxon>Magnoliopsida</taxon>
        <taxon>eudicotyledons</taxon>
        <taxon>Gunneridae</taxon>
        <taxon>Pentapetalae</taxon>
        <taxon>asterids</taxon>
        <taxon>lamiids</taxon>
        <taxon>Lamiales</taxon>
        <taxon>Gesneriaceae</taxon>
        <taxon>Didymocarpoideae</taxon>
        <taxon>Trichosporeae</taxon>
        <taxon>Loxocarpinae</taxon>
        <taxon>Dorcoceras</taxon>
    </lineage>
</organism>
<dbReference type="SUPFAM" id="SSF57903">
    <property type="entry name" value="FYVE/PHD zinc finger"/>
    <property type="match status" value="1"/>
</dbReference>
<evidence type="ECO:0000256" key="1">
    <source>
        <dbReference type="ARBA" id="ARBA00022723"/>
    </source>
</evidence>
<feature type="domain" description="BRCT" evidence="7">
    <location>
        <begin position="852"/>
        <end position="934"/>
    </location>
</feature>
<proteinExistence type="predicted"/>
<evidence type="ECO:0000313" key="9">
    <source>
        <dbReference type="Proteomes" id="UP000250235"/>
    </source>
</evidence>
<sequence length="1167" mass="128641">MSESRQILAYEEPAKPFAGARFVLYGFVFDRREKILSRILEGGGMEAVNYGPDCTHVIVDKLVYDDPVCVTARRDGKTLVTGLWVDHSLDVGIPVDPTSVIYRPVKDVNGIPDHGGLNGCKFFKATGGKQGEKYELARKIKKIKLVNQLWLEDCLKAWEILPEADYCKSGFELEMEAEAKDSEEETEDMTSIVDAGRKITASPQQTLFQNKISYQSPTKPEILGNSLYPTEPRYSANVSSNSKILSTPRKEIGLNSSSALDEACHRHLDLLNSRTAGKVPFEMPSKRSVEEMVFHKVDTVFAPASDSAKKSPDVDVTKSGSKNQRKIASGQSSPPLKSERMEITGGCTSVSNIGRFSVGGGFNISLEKNVDGTDFSGLKTPIKETLSHLVNEQTATSSKKRKTSTVLGPSKSPSVSCISKALMESEMVENVTEVLASGTSFKGSVGEGLADPVSPITDAYDLREEASLSLKKALTVSKSPIPQDKLECNKVAIQHYRKKGKKRSLSNNTEINEVPLSRAKSSHAEVEMHQSDILSIEPSSPRTNSGKEKVNISGEFDFLNEHTDPKVDPLQSKIPVKKTLGSRPSFREGGTARHKGSVNLKKVAPQSEDIIHSVEAAAAVGMNMATISDKVGLLPPTNKDPSRQASVNNFNKIGEATDDDGPLNEDIKDPEDEGEHEFISKNNREKAGQLEPLNSGKIFPGRKPGNCNAEKQAQSKIKLSKAKVAKSGEVASSAEDEKRNHRKMIASNQLIAANDVLEEKLIEGKKPALSKTKATKLEDPKREAIMNGSNTKLVEKKTVVGKADAVPVAGKAKTRPSKKLKNQLMQKKKMNLLQTSIKSRQNLEIKTEPAWFIVSGHKLQRKEFQQVIRRLKGRVCRDSHHWSYQATHFIVPDPIRRTEKFFAAAASGSWILKTDYLTASNEAGKLLSEEPFEWHRKGLSEDGAINLEAPRKWRLLREKTGHGAFYGIRIVIYGECIAPPLDTLKRVVKAGDGTILATSPPYSRFLQSRIDFAIVSPGMPRVDVWVQEFLRHEVPCVSADYLVEYVCKPGFSLERHVQYNTHAWAKKSLENLLTRLEDVVEDPKTPETHGTDVTCQVCGSGERGEEMLICSNETGTFGCGVGVHIDCLDPPLVEVPEEDWFCPLCCEKRESTQSISQAPKKRGSKKK</sequence>
<accession>A0A2Z7CBB1</accession>
<dbReference type="InterPro" id="IPR036420">
    <property type="entry name" value="BRCT_dom_sf"/>
</dbReference>
<protein>
    <submittedName>
        <fullName evidence="8">BRCT domain-containing protein</fullName>
    </submittedName>
</protein>
<dbReference type="Pfam" id="PF00628">
    <property type="entry name" value="PHD"/>
    <property type="match status" value="1"/>
</dbReference>